<dbReference type="PANTHER" id="PTHR11552">
    <property type="entry name" value="GLUCOSE-METHANOL-CHOLINE GMC OXIDOREDUCTASE"/>
    <property type="match status" value="1"/>
</dbReference>
<keyword evidence="3" id="KW-0285">Flavoprotein</keyword>
<evidence type="ECO:0000256" key="3">
    <source>
        <dbReference type="ARBA" id="ARBA00022630"/>
    </source>
</evidence>
<comment type="similarity">
    <text evidence="2">Belongs to the GMC oxidoreductase family.</text>
</comment>
<evidence type="ECO:0000313" key="7">
    <source>
        <dbReference type="EMBL" id="OXA36592.1"/>
    </source>
</evidence>
<keyword evidence="4 5" id="KW-0274">FAD</keyword>
<gene>
    <name evidence="7" type="ORF">Fcan01_28642</name>
</gene>
<reference evidence="7 8" key="1">
    <citation type="submission" date="2015-12" db="EMBL/GenBank/DDBJ databases">
        <title>The genome of Folsomia candida.</title>
        <authorList>
            <person name="Faddeeva A."/>
            <person name="Derks M.F."/>
            <person name="Anvar Y."/>
            <person name="Smit S."/>
            <person name="Van Straalen N."/>
            <person name="Roelofs D."/>
        </authorList>
    </citation>
    <scope>NUCLEOTIDE SEQUENCE [LARGE SCALE GENOMIC DNA]</scope>
    <source>
        <strain evidence="7 8">VU population</strain>
        <tissue evidence="7">Whole body</tissue>
    </source>
</reference>
<evidence type="ECO:0000259" key="6">
    <source>
        <dbReference type="PROSITE" id="PS00624"/>
    </source>
</evidence>
<accession>A0A226CT07</accession>
<evidence type="ECO:0000256" key="5">
    <source>
        <dbReference type="PIRSR" id="PIRSR000137-2"/>
    </source>
</evidence>
<dbReference type="EMBL" id="LNIX01000095">
    <property type="protein sequence ID" value="OXA36592.1"/>
    <property type="molecule type" value="Genomic_DNA"/>
</dbReference>
<evidence type="ECO:0000313" key="8">
    <source>
        <dbReference type="Proteomes" id="UP000198287"/>
    </source>
</evidence>
<dbReference type="AlphaFoldDB" id="A0A226CT07"/>
<sequence length="431" mass="47405">MKLSSFVFGAIPLIIQYYAKKYMEDDKTIALQDLENDYGIPRIKSYDFIIVGGGTAGCVVAGRLSERFNVLLLEAGGTPIPPAHVSYFTRDVAVAPDINYFYEGSPLDWDGYAAMTGDATWRYENVLEFWKKNYYGVGGPLTLNSDIPPIWSKWAEAAAELGFTVADPNAQQIPSFAPVQMLIGSGARVSTYTGYIKPYEEIRANLTVIRYANVEQILLDQNNRAYGVAYTRHGIPQIAHASNEVILSAGAMNSPLLLMLSGVGPREVLEQAEIPVKVNIPAVGQNLNDHIWFMIQSFKFNASASPYIPRILEEDLEAAFTTYLETGEGVLGQVEAGPQAFHASSRAIVEGEPAWSDVRITLTTMCPLSFSDDVDSWTACYHMELDRMKSRGSVSLNTTAYLDGVRDVTKLVLIDFKAFDVASDLDVALDG</sequence>
<dbReference type="InterPro" id="IPR000172">
    <property type="entry name" value="GMC_OxRdtase_N"/>
</dbReference>
<dbReference type="GO" id="GO:0050660">
    <property type="term" value="F:flavin adenine dinucleotide binding"/>
    <property type="evidence" value="ECO:0007669"/>
    <property type="project" value="InterPro"/>
</dbReference>
<dbReference type="STRING" id="158441.A0A226CT07"/>
<dbReference type="GO" id="GO:0016614">
    <property type="term" value="F:oxidoreductase activity, acting on CH-OH group of donors"/>
    <property type="evidence" value="ECO:0007669"/>
    <property type="project" value="InterPro"/>
</dbReference>
<evidence type="ECO:0000256" key="4">
    <source>
        <dbReference type="ARBA" id="ARBA00022827"/>
    </source>
</evidence>
<dbReference type="OrthoDB" id="7771130at2759"/>
<evidence type="ECO:0000256" key="1">
    <source>
        <dbReference type="ARBA" id="ARBA00001974"/>
    </source>
</evidence>
<evidence type="ECO:0000256" key="2">
    <source>
        <dbReference type="ARBA" id="ARBA00010790"/>
    </source>
</evidence>
<keyword evidence="8" id="KW-1185">Reference proteome</keyword>
<dbReference type="Pfam" id="PF00732">
    <property type="entry name" value="GMC_oxred_N"/>
    <property type="match status" value="1"/>
</dbReference>
<dbReference type="SUPFAM" id="SSF51905">
    <property type="entry name" value="FAD/NAD(P)-binding domain"/>
    <property type="match status" value="1"/>
</dbReference>
<dbReference type="InterPro" id="IPR036188">
    <property type="entry name" value="FAD/NAD-bd_sf"/>
</dbReference>
<dbReference type="InterPro" id="IPR012132">
    <property type="entry name" value="GMC_OxRdtase"/>
</dbReference>
<dbReference type="PROSITE" id="PS00624">
    <property type="entry name" value="GMC_OXRED_2"/>
    <property type="match status" value="1"/>
</dbReference>
<dbReference type="PIRSF" id="PIRSF000137">
    <property type="entry name" value="Alcohol_oxidase"/>
    <property type="match status" value="1"/>
</dbReference>
<feature type="domain" description="Glucose-methanol-choline oxidoreductase N-terminal" evidence="6">
    <location>
        <begin position="250"/>
        <end position="264"/>
    </location>
</feature>
<dbReference type="Gene3D" id="3.50.50.60">
    <property type="entry name" value="FAD/NAD(P)-binding domain"/>
    <property type="match status" value="2"/>
</dbReference>
<comment type="caution">
    <text evidence="7">The sequence shown here is derived from an EMBL/GenBank/DDBJ whole genome shotgun (WGS) entry which is preliminary data.</text>
</comment>
<dbReference type="Proteomes" id="UP000198287">
    <property type="component" value="Unassembled WGS sequence"/>
</dbReference>
<protein>
    <submittedName>
        <fullName evidence="7">Oxygen-dependent choline dehydrogenase</fullName>
    </submittedName>
</protein>
<feature type="binding site" evidence="5">
    <location>
        <position position="214"/>
    </location>
    <ligand>
        <name>FAD</name>
        <dbReference type="ChEBI" id="CHEBI:57692"/>
    </ligand>
</feature>
<dbReference type="Gene3D" id="3.30.560.10">
    <property type="entry name" value="Glucose Oxidase, domain 3"/>
    <property type="match status" value="1"/>
</dbReference>
<comment type="cofactor">
    <cofactor evidence="1 5">
        <name>FAD</name>
        <dbReference type="ChEBI" id="CHEBI:57692"/>
    </cofactor>
</comment>
<name>A0A226CT07_FOLCA</name>
<proteinExistence type="inferred from homology"/>
<organism evidence="7 8">
    <name type="scientific">Folsomia candida</name>
    <name type="common">Springtail</name>
    <dbReference type="NCBI Taxonomy" id="158441"/>
    <lineage>
        <taxon>Eukaryota</taxon>
        <taxon>Metazoa</taxon>
        <taxon>Ecdysozoa</taxon>
        <taxon>Arthropoda</taxon>
        <taxon>Hexapoda</taxon>
        <taxon>Collembola</taxon>
        <taxon>Entomobryomorpha</taxon>
        <taxon>Isotomoidea</taxon>
        <taxon>Isotomidae</taxon>
        <taxon>Proisotominae</taxon>
        <taxon>Folsomia</taxon>
    </lineage>
</organism>
<dbReference type="PANTHER" id="PTHR11552:SF147">
    <property type="entry name" value="CHOLINE DEHYDROGENASE, MITOCHONDRIAL"/>
    <property type="match status" value="1"/>
</dbReference>